<dbReference type="RefSeq" id="XP_030997985.1">
    <property type="nucleotide sequence ID" value="XM_031138276.1"/>
</dbReference>
<dbReference type="STRING" id="1093900.A0A507BC91"/>
<dbReference type="PROSITE" id="PS50075">
    <property type="entry name" value="CARRIER"/>
    <property type="match status" value="1"/>
</dbReference>
<keyword evidence="2" id="KW-0597">Phosphoprotein</keyword>
<dbReference type="InterPro" id="IPR042099">
    <property type="entry name" value="ANL_N_sf"/>
</dbReference>
<dbReference type="Pfam" id="PF00501">
    <property type="entry name" value="AMP-binding"/>
    <property type="match status" value="1"/>
</dbReference>
<dbReference type="InterPro" id="IPR036291">
    <property type="entry name" value="NAD(P)-bd_dom_sf"/>
</dbReference>
<dbReference type="InterPro" id="IPR036736">
    <property type="entry name" value="ACP-like_sf"/>
</dbReference>
<dbReference type="InterPro" id="IPR009081">
    <property type="entry name" value="PP-bd_ACP"/>
</dbReference>
<dbReference type="Gene3D" id="3.40.50.720">
    <property type="entry name" value="NAD(P)-binding Rossmann-like Domain"/>
    <property type="match status" value="1"/>
</dbReference>
<dbReference type="SMART" id="SM00823">
    <property type="entry name" value="PKS_PP"/>
    <property type="match status" value="1"/>
</dbReference>
<dbReference type="Pfam" id="PF07993">
    <property type="entry name" value="NAD_binding_4"/>
    <property type="match status" value="1"/>
</dbReference>
<feature type="domain" description="Carrier" evidence="3">
    <location>
        <begin position="561"/>
        <end position="639"/>
    </location>
</feature>
<dbReference type="EMBL" id="SKBQ01000018">
    <property type="protein sequence ID" value="TPX16274.1"/>
    <property type="molecule type" value="Genomic_DNA"/>
</dbReference>
<dbReference type="SUPFAM" id="SSF47336">
    <property type="entry name" value="ACP-like"/>
    <property type="match status" value="1"/>
</dbReference>
<dbReference type="InterPro" id="IPR020806">
    <property type="entry name" value="PKS_PP-bd"/>
</dbReference>
<protein>
    <recommendedName>
        <fullName evidence="3">Carrier domain-containing protein</fullName>
    </recommendedName>
</protein>
<dbReference type="Pfam" id="PF00550">
    <property type="entry name" value="PP-binding"/>
    <property type="match status" value="1"/>
</dbReference>
<gene>
    <name evidence="4" type="ORF">E0L32_003923</name>
</gene>
<dbReference type="InterPro" id="IPR000873">
    <property type="entry name" value="AMP-dep_synth/lig_dom"/>
</dbReference>
<keyword evidence="5" id="KW-1185">Reference proteome</keyword>
<reference evidence="4 5" key="1">
    <citation type="submission" date="2019-06" db="EMBL/GenBank/DDBJ databases">
        <title>Draft genome sequence of the filamentous fungus Phialemoniopsis curvata isolated from diesel fuel.</title>
        <authorList>
            <person name="Varaljay V.A."/>
            <person name="Lyon W.J."/>
            <person name="Crouch A.L."/>
            <person name="Drake C.E."/>
            <person name="Hollomon J.M."/>
            <person name="Nadeau L.J."/>
            <person name="Nunn H.S."/>
            <person name="Stevenson B.S."/>
            <person name="Bojanowski C.L."/>
            <person name="Crookes-Goodson W.J."/>
        </authorList>
    </citation>
    <scope>NUCLEOTIDE SEQUENCE [LARGE SCALE GENOMIC DNA]</scope>
    <source>
        <strain evidence="4 5">D216</strain>
    </source>
</reference>
<dbReference type="AlphaFoldDB" id="A0A507BC91"/>
<dbReference type="SUPFAM" id="SSF51735">
    <property type="entry name" value="NAD(P)-binding Rossmann-fold domains"/>
    <property type="match status" value="1"/>
</dbReference>
<dbReference type="InterPro" id="IPR013120">
    <property type="entry name" value="FAR_NAD-bd"/>
</dbReference>
<dbReference type="Gene3D" id="1.10.1200.10">
    <property type="entry name" value="ACP-like"/>
    <property type="match status" value="1"/>
</dbReference>
<dbReference type="Proteomes" id="UP000319257">
    <property type="component" value="Unassembled WGS sequence"/>
</dbReference>
<dbReference type="PANTHER" id="PTHR43439">
    <property type="entry name" value="PHENYLACETATE-COENZYME A LIGASE"/>
    <property type="match status" value="1"/>
</dbReference>
<keyword evidence="1" id="KW-0596">Phosphopantetheine</keyword>
<dbReference type="GO" id="GO:0031177">
    <property type="term" value="F:phosphopantetheine binding"/>
    <property type="evidence" value="ECO:0007669"/>
    <property type="project" value="InterPro"/>
</dbReference>
<sequence length="1083" mass="119694">MAAPELTYFTCTLGQAAKWKQTNPRTFDTINHLLDEQAKYTPESLAVGFSHIKESTEDDPYPVKLNFSELRSFSFAAASTLSGRLSSLKFPQTQRVTVGLLSRSSPDFLGAWLGLLRLGLPVILLAPQLEPSAIKHLCTVSQVTTILTDRWNYTKATSVNGIQIISIDGLANLIGSAVPNTPMCRPSKPTDIAYFFHTSGTSSGLPKPIPQTHHAAVGVLPNLPHGNQFPTFSTTPLYHGGIADCFRAWSSGAMIWLFPEGLIPITARTIRSCIEVADTVGGPPVQYFTSVPYILQMLAEDSAALHLLSCMRLVGVGGAALPASVGDKLVSNQVNLVSRYGSAECGFLLSSHRDYSVDKEWQYLRTTEGFDSLSFEPHDDQLHELVVKSTWPCVGKVNRKDDSYATSDVFEPHPTAPDLWRYHGRADAQINLVNGKKFDPSPVEAAIVATISILQDILIFGNGREYPGAIFFPTKEAKSTMSPEDILETVWFTVNKLNEETQSHARISKSMLVMAHPSRNEATLPKSSKGSILRGQAEKIFAEEIERAYQSQALIGLPSTVPNDQLLLAIRGVYCQVSERDINPDDDVFYQGIDSLAASRIRTLVNNTFLSGSGVELGPNAVYDFCTVRALTERLKILRLQKNGPHRENIIDNTSLELMQELVTEYSDFTNVKVKTGIRRQSDQVIVLTGATGGLGAHILDLLRRSRNVQRVYCLVRAQMKEEARDRVVKSLKARGLPGLDDHRFAIDQDPVEVVCVQCRIAEARLGLPDGLWSSLLKHATTIIHSAWAVNFNINLRSFANHLRGTQSLAALAMEAGARFIFVSSTAAVLYGRSNPVHEKISSRPEDASPLGYSRSKWVAEGICARAFEHACNVRLDQTFSSNYGTQSSICIVRVGQLCGGAAGIWNMSEAYPLMLSTGRMLDCLPDLGEEAIDWLPVDQAAKAILEISAHVNEDYQALSAIETPVYHVLNYHKDVTWKHLLDWIRTFEEEEPGCSSHIEILPPQRWLDKLEENLSGDKTRHSATALIPLWRRRFGTSRTAVKVPSFDVETTSGISPSIHSVRPLTPAQVKTMWQWINQNTHQ</sequence>
<organism evidence="4 5">
    <name type="scientific">Thyridium curvatum</name>
    <dbReference type="NCBI Taxonomy" id="1093900"/>
    <lineage>
        <taxon>Eukaryota</taxon>
        <taxon>Fungi</taxon>
        <taxon>Dikarya</taxon>
        <taxon>Ascomycota</taxon>
        <taxon>Pezizomycotina</taxon>
        <taxon>Sordariomycetes</taxon>
        <taxon>Sordariomycetidae</taxon>
        <taxon>Thyridiales</taxon>
        <taxon>Thyridiaceae</taxon>
        <taxon>Thyridium</taxon>
    </lineage>
</organism>
<accession>A0A507BC91</accession>
<dbReference type="GeneID" id="41971370"/>
<dbReference type="PANTHER" id="PTHR43439:SF2">
    <property type="entry name" value="ENZYME, PUTATIVE (JCVI)-RELATED"/>
    <property type="match status" value="1"/>
</dbReference>
<name>A0A507BC91_9PEZI</name>
<evidence type="ECO:0000256" key="2">
    <source>
        <dbReference type="ARBA" id="ARBA00022553"/>
    </source>
</evidence>
<comment type="caution">
    <text evidence="4">The sequence shown here is derived from an EMBL/GenBank/DDBJ whole genome shotgun (WGS) entry which is preliminary data.</text>
</comment>
<evidence type="ECO:0000313" key="4">
    <source>
        <dbReference type="EMBL" id="TPX16274.1"/>
    </source>
</evidence>
<dbReference type="InterPro" id="IPR051414">
    <property type="entry name" value="Adenylate-forming_Reductase"/>
</dbReference>
<evidence type="ECO:0000256" key="1">
    <source>
        <dbReference type="ARBA" id="ARBA00022450"/>
    </source>
</evidence>
<evidence type="ECO:0000259" key="3">
    <source>
        <dbReference type="PROSITE" id="PS50075"/>
    </source>
</evidence>
<evidence type="ECO:0000313" key="5">
    <source>
        <dbReference type="Proteomes" id="UP000319257"/>
    </source>
</evidence>
<dbReference type="Pfam" id="PF23562">
    <property type="entry name" value="AMP-binding_C_3"/>
    <property type="match status" value="1"/>
</dbReference>
<dbReference type="InParanoid" id="A0A507BC91"/>
<dbReference type="SUPFAM" id="SSF56801">
    <property type="entry name" value="Acetyl-CoA synthetase-like"/>
    <property type="match status" value="1"/>
</dbReference>
<dbReference type="Gene3D" id="3.40.50.12780">
    <property type="entry name" value="N-terminal domain of ligase-like"/>
    <property type="match status" value="1"/>
</dbReference>
<proteinExistence type="predicted"/>
<dbReference type="OrthoDB" id="429813at2759"/>